<name>A0ABV0M361_9HYPH</name>
<dbReference type="Proteomes" id="UP001496627">
    <property type="component" value="Unassembled WGS sequence"/>
</dbReference>
<proteinExistence type="predicted"/>
<organism evidence="1 2">
    <name type="scientific">Neorhizobium phenanthreniclasticum</name>
    <dbReference type="NCBI Taxonomy" id="3157917"/>
    <lineage>
        <taxon>Bacteria</taxon>
        <taxon>Pseudomonadati</taxon>
        <taxon>Pseudomonadota</taxon>
        <taxon>Alphaproteobacteria</taxon>
        <taxon>Hyphomicrobiales</taxon>
        <taxon>Rhizobiaceae</taxon>
        <taxon>Rhizobium/Agrobacterium group</taxon>
        <taxon>Neorhizobium</taxon>
    </lineage>
</organism>
<protein>
    <submittedName>
        <fullName evidence="1">Uncharacterized protein</fullName>
    </submittedName>
</protein>
<gene>
    <name evidence="1" type="ORF">ABK249_15250</name>
</gene>
<dbReference type="EMBL" id="JBEAAL010000010">
    <property type="protein sequence ID" value="MEQ1406290.1"/>
    <property type="molecule type" value="Genomic_DNA"/>
</dbReference>
<evidence type="ECO:0000313" key="1">
    <source>
        <dbReference type="EMBL" id="MEQ1406290.1"/>
    </source>
</evidence>
<keyword evidence="2" id="KW-1185">Reference proteome</keyword>
<accession>A0ABV0M361</accession>
<dbReference type="RefSeq" id="WP_265105673.1">
    <property type="nucleotide sequence ID" value="NZ_JBEAAL010000010.1"/>
</dbReference>
<reference evidence="1 2" key="1">
    <citation type="submission" date="2024-05" db="EMBL/GenBank/DDBJ databases">
        <title>Neorhizobium sp. Rsf11, a plant growth promoting and heavy metal resistant PAH-degrader.</title>
        <authorList>
            <person name="Golubev S.N."/>
            <person name="Muratova A.Y."/>
            <person name="Markelova M.I."/>
        </authorList>
    </citation>
    <scope>NUCLEOTIDE SEQUENCE [LARGE SCALE GENOMIC DNA]</scope>
    <source>
        <strain evidence="1 2">Rsf11</strain>
    </source>
</reference>
<evidence type="ECO:0000313" key="2">
    <source>
        <dbReference type="Proteomes" id="UP001496627"/>
    </source>
</evidence>
<sequence>MRATGQAWQVLILFLLGFGGVCLGLLAPTEAAAIGARRRRS</sequence>
<comment type="caution">
    <text evidence="1">The sequence shown here is derived from an EMBL/GenBank/DDBJ whole genome shotgun (WGS) entry which is preliminary data.</text>
</comment>